<dbReference type="Pfam" id="PF00440">
    <property type="entry name" value="TetR_N"/>
    <property type="match status" value="1"/>
</dbReference>
<dbReference type="PRINTS" id="PR00455">
    <property type="entry name" value="HTHTETR"/>
</dbReference>
<dbReference type="InterPro" id="IPR001647">
    <property type="entry name" value="HTH_TetR"/>
</dbReference>
<feature type="domain" description="HTH tetR-type" evidence="5">
    <location>
        <begin position="9"/>
        <end position="69"/>
    </location>
</feature>
<gene>
    <name evidence="6" type="ORF">LRP29_14165</name>
</gene>
<dbReference type="Gene3D" id="1.10.357.10">
    <property type="entry name" value="Tetracycline Repressor, domain 2"/>
    <property type="match status" value="1"/>
</dbReference>
<dbReference type="AlphaFoldDB" id="A0AB38TK66"/>
<evidence type="ECO:0000313" key="7">
    <source>
        <dbReference type="Proteomes" id="UP001060070"/>
    </source>
</evidence>
<dbReference type="PANTHER" id="PTHR47506:SF7">
    <property type="entry name" value="TRANSCRIPTIONAL REGULATORY PROTEIN"/>
    <property type="match status" value="1"/>
</dbReference>
<evidence type="ECO:0000256" key="1">
    <source>
        <dbReference type="ARBA" id="ARBA00023015"/>
    </source>
</evidence>
<dbReference type="Proteomes" id="UP001060070">
    <property type="component" value="Chromosome"/>
</dbReference>
<feature type="DNA-binding region" description="H-T-H motif" evidence="4">
    <location>
        <begin position="32"/>
        <end position="51"/>
    </location>
</feature>
<name>A0AB38TK66_9HYPH</name>
<keyword evidence="2 4" id="KW-0238">DNA-binding</keyword>
<organism evidence="6 7">
    <name type="scientific">Mesorhizobium ciceri</name>
    <dbReference type="NCBI Taxonomy" id="39645"/>
    <lineage>
        <taxon>Bacteria</taxon>
        <taxon>Pseudomonadati</taxon>
        <taxon>Pseudomonadota</taxon>
        <taxon>Alphaproteobacteria</taxon>
        <taxon>Hyphomicrobiales</taxon>
        <taxon>Phyllobacteriaceae</taxon>
        <taxon>Mesorhizobium</taxon>
    </lineage>
</organism>
<dbReference type="PROSITE" id="PS50977">
    <property type="entry name" value="HTH_TETR_2"/>
    <property type="match status" value="1"/>
</dbReference>
<reference evidence="6 7" key="1">
    <citation type="journal article" date="2022" name="Microbiol. Resour. Announc.">
        <title>Complete Genome Sequence of Mesorhizobium ciceri Strain R30, a Rhizobium Used as a Commercial Inoculant for Chickpea in Argentina.</title>
        <authorList>
            <person name="Foresto E."/>
            <person name="Revale S."/>
            <person name="Primo E."/>
            <person name="Nievas F."/>
            <person name="Carezzano E."/>
            <person name="Puente M."/>
            <person name="Alzari P."/>
            <person name="Mart M."/>
            <person name="Ben-Assaya M."/>
            <person name="Mornico D."/>
            <person name="Santoro M."/>
            <person name="Mart F."/>
            <person name="Giordano W."/>
            <person name="Bogino P."/>
        </authorList>
    </citation>
    <scope>NUCLEOTIDE SEQUENCE [LARGE SCALE GENOMIC DNA]</scope>
    <source>
        <strain evidence="6 7">R30</strain>
    </source>
</reference>
<accession>A0AB38TK66</accession>
<evidence type="ECO:0000256" key="3">
    <source>
        <dbReference type="ARBA" id="ARBA00023163"/>
    </source>
</evidence>
<dbReference type="GO" id="GO:0003677">
    <property type="term" value="F:DNA binding"/>
    <property type="evidence" value="ECO:0007669"/>
    <property type="project" value="UniProtKB-UniRule"/>
</dbReference>
<dbReference type="PANTHER" id="PTHR47506">
    <property type="entry name" value="TRANSCRIPTIONAL REGULATORY PROTEIN"/>
    <property type="match status" value="1"/>
</dbReference>
<evidence type="ECO:0000256" key="4">
    <source>
        <dbReference type="PROSITE-ProRule" id="PRU00335"/>
    </source>
</evidence>
<sequence length="182" mass="19421">MRKSNKEAAETRRAIVAAAADYIRRTGIAEASLSDVMAAAGLTHGGFYKHFRNREQLIAEALVAAGNASADMLGKVRAEKGRNAALDRYLSPEHRDAGTPTCPMAALGSEAARSSGKTRAAAVAVVEEMIDALAEDRFSGEARGEAMVDYATMIGAMTLARIASGTPLSEEILERARKRLRR</sequence>
<evidence type="ECO:0000313" key="6">
    <source>
        <dbReference type="EMBL" id="UTU54461.1"/>
    </source>
</evidence>
<keyword evidence="3" id="KW-0804">Transcription</keyword>
<keyword evidence="7" id="KW-1185">Reference proteome</keyword>
<dbReference type="EMBL" id="CP088147">
    <property type="protein sequence ID" value="UTU54461.1"/>
    <property type="molecule type" value="Genomic_DNA"/>
</dbReference>
<dbReference type="SUPFAM" id="SSF48498">
    <property type="entry name" value="Tetracyclin repressor-like, C-terminal domain"/>
    <property type="match status" value="1"/>
</dbReference>
<dbReference type="InterPro" id="IPR036271">
    <property type="entry name" value="Tet_transcr_reg_TetR-rel_C_sf"/>
</dbReference>
<protein>
    <submittedName>
        <fullName evidence="6">TetR/AcrR family transcriptional regulator</fullName>
    </submittedName>
</protein>
<dbReference type="Gene3D" id="1.10.10.60">
    <property type="entry name" value="Homeodomain-like"/>
    <property type="match status" value="1"/>
</dbReference>
<dbReference type="RefSeq" id="WP_024504926.1">
    <property type="nucleotide sequence ID" value="NZ_CP088147.1"/>
</dbReference>
<dbReference type="SUPFAM" id="SSF46689">
    <property type="entry name" value="Homeodomain-like"/>
    <property type="match status" value="1"/>
</dbReference>
<keyword evidence="1" id="KW-0805">Transcription regulation</keyword>
<evidence type="ECO:0000256" key="2">
    <source>
        <dbReference type="ARBA" id="ARBA00023125"/>
    </source>
</evidence>
<proteinExistence type="predicted"/>
<evidence type="ECO:0000259" key="5">
    <source>
        <dbReference type="PROSITE" id="PS50977"/>
    </source>
</evidence>
<dbReference type="InterPro" id="IPR009057">
    <property type="entry name" value="Homeodomain-like_sf"/>
</dbReference>